<protein>
    <submittedName>
        <fullName evidence="1">Uncharacterized protein</fullName>
    </submittedName>
</protein>
<name>A0A8B3CKU9_9LEPT</name>
<comment type="caution">
    <text evidence="1">The sequence shown here is derived from an EMBL/GenBank/DDBJ whole genome shotgun (WGS) entry which is preliminary data.</text>
</comment>
<proteinExistence type="predicted"/>
<organism evidence="1 2">
    <name type="scientific">Leptospira stimsonii</name>
    <dbReference type="NCBI Taxonomy" id="2202203"/>
    <lineage>
        <taxon>Bacteria</taxon>
        <taxon>Pseudomonadati</taxon>
        <taxon>Spirochaetota</taxon>
        <taxon>Spirochaetia</taxon>
        <taxon>Leptospirales</taxon>
        <taxon>Leptospiraceae</taxon>
        <taxon>Leptospira</taxon>
    </lineage>
</organism>
<dbReference type="RefSeq" id="WP_118983962.1">
    <property type="nucleotide sequence ID" value="NZ_QHCS01000010.1"/>
</dbReference>
<dbReference type="EMBL" id="QHCS01000010">
    <property type="protein sequence ID" value="RHX83235.1"/>
    <property type="molecule type" value="Genomic_DNA"/>
</dbReference>
<reference evidence="2" key="1">
    <citation type="submission" date="2018-05" db="EMBL/GenBank/DDBJ databases">
        <title>Leptospira yasudae sp. nov. and Leptospira stimsonii sp. nov., two pathogenic species of the genus Leptospira isolated from environmental sources.</title>
        <authorList>
            <person name="Casanovas-Massana A."/>
            <person name="Hamond C."/>
            <person name="Santos L.A."/>
            <person name="Hacker K.P."/>
            <person name="Balassiano I."/>
            <person name="Medeiros M.A."/>
            <person name="Reis M.G."/>
            <person name="Ko A.I."/>
            <person name="Wunder E.A."/>
        </authorList>
    </citation>
    <scope>NUCLEOTIDE SEQUENCE [LARGE SCALE GENOMIC DNA]</scope>
    <source>
        <strain evidence="2">AMB6-RJ</strain>
    </source>
</reference>
<dbReference type="Proteomes" id="UP000266669">
    <property type="component" value="Unassembled WGS sequence"/>
</dbReference>
<gene>
    <name evidence="1" type="ORF">DLM78_22275</name>
</gene>
<dbReference type="AlphaFoldDB" id="A0A8B3CKU9"/>
<sequence>MDLSLREEEQRQQDGRDRGAILITYPAPPEDTVVEYFRNSLPLTGLSLRNIDVPIEHGHPLYQEGVSNTGPNSKFPKVGIECTTDRNTQFLGLNEHHFKNSETFRKYLTEISELPESKRLPTKSFLDEFSRKKNFQQLQYTVESEVVICGFATGNAGRNTNKWIYDASLAVTMLMANDLPVLYPGLTVFLPEDTEPNLSTADFAEPFWGFEIRVRLVQTKSIFRTKPSFLFPDIRSFDVFLSGSKTRLEGHFGLEDQP</sequence>
<evidence type="ECO:0000313" key="1">
    <source>
        <dbReference type="EMBL" id="RHX83235.1"/>
    </source>
</evidence>
<accession>A0A8B3CKU9</accession>
<evidence type="ECO:0000313" key="2">
    <source>
        <dbReference type="Proteomes" id="UP000266669"/>
    </source>
</evidence>